<evidence type="ECO:0000313" key="2">
    <source>
        <dbReference type="EnsemblMetazoa" id="HelroP183679"/>
    </source>
</evidence>
<dbReference type="RefSeq" id="XP_009011514.1">
    <property type="nucleotide sequence ID" value="XM_009013266.1"/>
</dbReference>
<evidence type="ECO:0000313" key="1">
    <source>
        <dbReference type="EMBL" id="ESO10402.1"/>
    </source>
</evidence>
<sequence>MSLAAAHVNLIKNEIVERGLFDVLPESKRESFIEYFLKEYEERITKSLFQEKDLDSKNFKSINENITSVVSCRRQVPMECVRRWRERCLLEEQHINHLVKSNCTPQPKITLPPPSMNDEISSDIAYYITEMNKLKRMNEKIGKKIEMVNEVTRQLASKDQHHFIHKVMMDSTLHQHF</sequence>
<evidence type="ECO:0000313" key="3">
    <source>
        <dbReference type="Proteomes" id="UP000015101"/>
    </source>
</evidence>
<accession>T1FK10</accession>
<dbReference type="CTD" id="20209159"/>
<dbReference type="KEGG" id="hro:HELRODRAFT_183679"/>
<gene>
    <name evidence="2" type="primary">20209159</name>
    <name evidence="1" type="ORF">HELRODRAFT_183679</name>
</gene>
<dbReference type="EnsemblMetazoa" id="HelroT183679">
    <property type="protein sequence ID" value="HelroP183679"/>
    <property type="gene ID" value="HelroG183679"/>
</dbReference>
<organism evidence="2 3">
    <name type="scientific">Helobdella robusta</name>
    <name type="common">Californian leech</name>
    <dbReference type="NCBI Taxonomy" id="6412"/>
    <lineage>
        <taxon>Eukaryota</taxon>
        <taxon>Metazoa</taxon>
        <taxon>Spiralia</taxon>
        <taxon>Lophotrochozoa</taxon>
        <taxon>Annelida</taxon>
        <taxon>Clitellata</taxon>
        <taxon>Hirudinea</taxon>
        <taxon>Rhynchobdellida</taxon>
        <taxon>Glossiphoniidae</taxon>
        <taxon>Helobdella</taxon>
    </lineage>
</organism>
<reference evidence="1 3" key="2">
    <citation type="journal article" date="2013" name="Nature">
        <title>Insights into bilaterian evolution from three spiralian genomes.</title>
        <authorList>
            <person name="Simakov O."/>
            <person name="Marletaz F."/>
            <person name="Cho S.J."/>
            <person name="Edsinger-Gonzales E."/>
            <person name="Havlak P."/>
            <person name="Hellsten U."/>
            <person name="Kuo D.H."/>
            <person name="Larsson T."/>
            <person name="Lv J."/>
            <person name="Arendt D."/>
            <person name="Savage R."/>
            <person name="Osoegawa K."/>
            <person name="de Jong P."/>
            <person name="Grimwood J."/>
            <person name="Chapman J.A."/>
            <person name="Shapiro H."/>
            <person name="Aerts A."/>
            <person name="Otillar R.P."/>
            <person name="Terry A.Y."/>
            <person name="Boore J.L."/>
            <person name="Grigoriev I.V."/>
            <person name="Lindberg D.R."/>
            <person name="Seaver E.C."/>
            <person name="Weisblat D.A."/>
            <person name="Putnam N.H."/>
            <person name="Rokhsar D.S."/>
        </authorList>
    </citation>
    <scope>NUCLEOTIDE SEQUENCE</scope>
</reference>
<reference evidence="2" key="3">
    <citation type="submission" date="2015-06" db="UniProtKB">
        <authorList>
            <consortium name="EnsemblMetazoa"/>
        </authorList>
    </citation>
    <scope>IDENTIFICATION</scope>
</reference>
<dbReference type="Proteomes" id="UP000015101">
    <property type="component" value="Unassembled WGS sequence"/>
</dbReference>
<dbReference type="HOGENOM" id="CLU_1519503_0_0_1"/>
<proteinExistence type="predicted"/>
<name>T1FK10_HELRO</name>
<dbReference type="EMBL" id="AMQM01008944">
    <property type="status" value="NOT_ANNOTATED_CDS"/>
    <property type="molecule type" value="Genomic_DNA"/>
</dbReference>
<dbReference type="EMBL" id="KB095880">
    <property type="protein sequence ID" value="ESO10402.1"/>
    <property type="molecule type" value="Genomic_DNA"/>
</dbReference>
<reference evidence="3" key="1">
    <citation type="submission" date="2012-12" db="EMBL/GenBank/DDBJ databases">
        <authorList>
            <person name="Hellsten U."/>
            <person name="Grimwood J."/>
            <person name="Chapman J.A."/>
            <person name="Shapiro H."/>
            <person name="Aerts A."/>
            <person name="Otillar R.P."/>
            <person name="Terry A.Y."/>
            <person name="Boore J.L."/>
            <person name="Simakov O."/>
            <person name="Marletaz F."/>
            <person name="Cho S.-J."/>
            <person name="Edsinger-Gonzales E."/>
            <person name="Havlak P."/>
            <person name="Kuo D.-H."/>
            <person name="Larsson T."/>
            <person name="Lv J."/>
            <person name="Arendt D."/>
            <person name="Savage R."/>
            <person name="Osoegawa K."/>
            <person name="de Jong P."/>
            <person name="Lindberg D.R."/>
            <person name="Seaver E.C."/>
            <person name="Weisblat D.A."/>
            <person name="Putnam N.H."/>
            <person name="Grigoriev I.V."/>
            <person name="Rokhsar D.S."/>
        </authorList>
    </citation>
    <scope>NUCLEOTIDE SEQUENCE</scope>
</reference>
<dbReference type="InParanoid" id="T1FK10"/>
<dbReference type="GeneID" id="20209159"/>
<protein>
    <submittedName>
        <fullName evidence="1 2">Uncharacterized protein</fullName>
    </submittedName>
</protein>
<dbReference type="AlphaFoldDB" id="T1FK10"/>
<keyword evidence="3" id="KW-1185">Reference proteome</keyword>